<dbReference type="AlphaFoldDB" id="A0A0F8ZTR6"/>
<evidence type="ECO:0000313" key="2">
    <source>
        <dbReference type="EMBL" id="KKK63336.1"/>
    </source>
</evidence>
<feature type="non-terminal residue" evidence="2">
    <location>
        <position position="1"/>
    </location>
</feature>
<sequence>EFDRQTEATHLKKKKRKHKEAGPTVPDTLNCDPVALDPDEVMIAGAVLLHAWAHRLWVEGLRGMEVVTMHQDAIDVGEAVGISHDACDDLDAAAALARGEVPGSDQVPG</sequence>
<feature type="compositionally biased region" description="Basic and acidic residues" evidence="1">
    <location>
        <begin position="1"/>
        <end position="10"/>
    </location>
</feature>
<name>A0A0F8ZTR6_9ZZZZ</name>
<accession>A0A0F8ZTR6</accession>
<evidence type="ECO:0000256" key="1">
    <source>
        <dbReference type="SAM" id="MobiDB-lite"/>
    </source>
</evidence>
<protein>
    <submittedName>
        <fullName evidence="2">Uncharacterized protein</fullName>
    </submittedName>
</protein>
<organism evidence="2">
    <name type="scientific">marine sediment metagenome</name>
    <dbReference type="NCBI Taxonomy" id="412755"/>
    <lineage>
        <taxon>unclassified sequences</taxon>
        <taxon>metagenomes</taxon>
        <taxon>ecological metagenomes</taxon>
    </lineage>
</organism>
<proteinExistence type="predicted"/>
<feature type="region of interest" description="Disordered" evidence="1">
    <location>
        <begin position="1"/>
        <end position="27"/>
    </location>
</feature>
<dbReference type="EMBL" id="LAZR01061565">
    <property type="protein sequence ID" value="KKK63336.1"/>
    <property type="molecule type" value="Genomic_DNA"/>
</dbReference>
<reference evidence="2" key="1">
    <citation type="journal article" date="2015" name="Nature">
        <title>Complex archaea that bridge the gap between prokaryotes and eukaryotes.</title>
        <authorList>
            <person name="Spang A."/>
            <person name="Saw J.H."/>
            <person name="Jorgensen S.L."/>
            <person name="Zaremba-Niedzwiedzka K."/>
            <person name="Martijn J."/>
            <person name="Lind A.E."/>
            <person name="van Eijk R."/>
            <person name="Schleper C."/>
            <person name="Guy L."/>
            <person name="Ettema T.J."/>
        </authorList>
    </citation>
    <scope>NUCLEOTIDE SEQUENCE</scope>
</reference>
<comment type="caution">
    <text evidence="2">The sequence shown here is derived from an EMBL/GenBank/DDBJ whole genome shotgun (WGS) entry which is preliminary data.</text>
</comment>
<gene>
    <name evidence="2" type="ORF">LCGC14_2995300</name>
</gene>